<keyword evidence="2" id="KW-0812">Transmembrane</keyword>
<gene>
    <name evidence="4" type="ORF">EXIGLDRAFT_771765</name>
</gene>
<dbReference type="PANTHER" id="PTHR12286">
    <property type="entry name" value="SACCHAROPINE DEHYDROGENASE-LIKE OXIDOREDUCTASE"/>
    <property type="match status" value="1"/>
</dbReference>
<keyword evidence="2" id="KW-0472">Membrane</keyword>
<reference evidence="4 5" key="1">
    <citation type="journal article" date="2016" name="Mol. Biol. Evol.">
        <title>Comparative Genomics of Early-Diverging Mushroom-Forming Fungi Provides Insights into the Origins of Lignocellulose Decay Capabilities.</title>
        <authorList>
            <person name="Nagy L.G."/>
            <person name="Riley R."/>
            <person name="Tritt A."/>
            <person name="Adam C."/>
            <person name="Daum C."/>
            <person name="Floudas D."/>
            <person name="Sun H."/>
            <person name="Yadav J.S."/>
            <person name="Pangilinan J."/>
            <person name="Larsson K.H."/>
            <person name="Matsuura K."/>
            <person name="Barry K."/>
            <person name="Labutti K."/>
            <person name="Kuo R."/>
            <person name="Ohm R.A."/>
            <person name="Bhattacharya S.S."/>
            <person name="Shirouzu T."/>
            <person name="Yoshinaga Y."/>
            <person name="Martin F.M."/>
            <person name="Grigoriev I.V."/>
            <person name="Hibbett D.S."/>
        </authorList>
    </citation>
    <scope>NUCLEOTIDE SEQUENCE [LARGE SCALE GENOMIC DNA]</scope>
    <source>
        <strain evidence="4 5">HHB12029</strain>
    </source>
</reference>
<comment type="similarity">
    <text evidence="1">Belongs to the saccharopine dehydrogenase family.</text>
</comment>
<dbReference type="GO" id="GO:0005811">
    <property type="term" value="C:lipid droplet"/>
    <property type="evidence" value="ECO:0007669"/>
    <property type="project" value="TreeGrafter"/>
</dbReference>
<feature type="transmembrane region" description="Helical" evidence="2">
    <location>
        <begin position="286"/>
        <end position="304"/>
    </location>
</feature>
<proteinExistence type="inferred from homology"/>
<accession>A0A165FRI2</accession>
<dbReference type="OrthoDB" id="10268090at2759"/>
<evidence type="ECO:0000256" key="2">
    <source>
        <dbReference type="SAM" id="Phobius"/>
    </source>
</evidence>
<organism evidence="4 5">
    <name type="scientific">Exidia glandulosa HHB12029</name>
    <dbReference type="NCBI Taxonomy" id="1314781"/>
    <lineage>
        <taxon>Eukaryota</taxon>
        <taxon>Fungi</taxon>
        <taxon>Dikarya</taxon>
        <taxon>Basidiomycota</taxon>
        <taxon>Agaricomycotina</taxon>
        <taxon>Agaricomycetes</taxon>
        <taxon>Auriculariales</taxon>
        <taxon>Exidiaceae</taxon>
        <taxon>Exidia</taxon>
    </lineage>
</organism>
<evidence type="ECO:0000256" key="1">
    <source>
        <dbReference type="ARBA" id="ARBA00038048"/>
    </source>
</evidence>
<protein>
    <recommendedName>
        <fullName evidence="3">Saccharopine dehydrogenase NADP binding domain-containing protein</fullName>
    </recommendedName>
</protein>
<keyword evidence="2" id="KW-1133">Transmembrane helix</keyword>
<dbReference type="GO" id="GO:0005739">
    <property type="term" value="C:mitochondrion"/>
    <property type="evidence" value="ECO:0007669"/>
    <property type="project" value="TreeGrafter"/>
</dbReference>
<keyword evidence="5" id="KW-1185">Reference proteome</keyword>
<evidence type="ECO:0000313" key="4">
    <source>
        <dbReference type="EMBL" id="KZV89417.1"/>
    </source>
</evidence>
<dbReference type="GO" id="GO:0005886">
    <property type="term" value="C:plasma membrane"/>
    <property type="evidence" value="ECO:0007669"/>
    <property type="project" value="TreeGrafter"/>
</dbReference>
<dbReference type="InterPro" id="IPR036291">
    <property type="entry name" value="NAD(P)-bd_dom_sf"/>
</dbReference>
<dbReference type="GO" id="GO:0009247">
    <property type="term" value="P:glycolipid biosynthetic process"/>
    <property type="evidence" value="ECO:0007669"/>
    <property type="project" value="TreeGrafter"/>
</dbReference>
<dbReference type="Gene3D" id="3.40.50.720">
    <property type="entry name" value="NAD(P)-binding Rossmann-like Domain"/>
    <property type="match status" value="1"/>
</dbReference>
<dbReference type="InParanoid" id="A0A165FRI2"/>
<dbReference type="AlphaFoldDB" id="A0A165FRI2"/>
<dbReference type="Pfam" id="PF03435">
    <property type="entry name" value="Sacchrp_dh_NADP"/>
    <property type="match status" value="1"/>
</dbReference>
<dbReference type="EMBL" id="KV426073">
    <property type="protein sequence ID" value="KZV89417.1"/>
    <property type="molecule type" value="Genomic_DNA"/>
</dbReference>
<dbReference type="SUPFAM" id="SSF51735">
    <property type="entry name" value="NAD(P)-binding Rossmann-fold domains"/>
    <property type="match status" value="1"/>
</dbReference>
<sequence>MSDVDILVLGATGFTGKLIVKYLSSHPEKSTFRLGVTVRSKIKGDALLAQLGLAEDSVTVRELDVADSTVVEAAVARTKVIINTVGPFWKHSTPVIKACARQGKHYVDTTAETFWIHSVLHEVDSLASQSGAIIVPSCGLDSLPADLSAFLSVRALHSYCDSRHITWSGSGRSLTSYDMPISPSGGTLDTVAFALSSVPREALRESLQPYALSPVKGSESPVYRLIYRMRDAKYSWGSFFLMSPTNRAIIHRSWGLFERQAQSGSPGASYGPGFEYDEFLAASNPVFAFLSSMSIAIAGLLLFLSPVRWLIKKAVPPGSGPSETAMNKGYIRATNVTQLAGDAPIRARTEIVGKGDPLYLLTSVMISESALALLSTPPETLGPLPAAGGLLTPATALGQVIPDRLRRIGLFDISSQILDDGAQESV</sequence>
<feature type="domain" description="Saccharopine dehydrogenase NADP binding" evidence="3">
    <location>
        <begin position="6"/>
        <end position="135"/>
    </location>
</feature>
<evidence type="ECO:0000313" key="5">
    <source>
        <dbReference type="Proteomes" id="UP000077266"/>
    </source>
</evidence>
<dbReference type="Proteomes" id="UP000077266">
    <property type="component" value="Unassembled WGS sequence"/>
</dbReference>
<name>A0A165FRI2_EXIGL</name>
<dbReference type="InterPro" id="IPR051276">
    <property type="entry name" value="Saccharopine_DH-like_oxidrdct"/>
</dbReference>
<evidence type="ECO:0000259" key="3">
    <source>
        <dbReference type="Pfam" id="PF03435"/>
    </source>
</evidence>
<dbReference type="PANTHER" id="PTHR12286:SF5">
    <property type="entry name" value="SACCHAROPINE DEHYDROGENASE-LIKE OXIDOREDUCTASE"/>
    <property type="match status" value="1"/>
</dbReference>
<dbReference type="InterPro" id="IPR005097">
    <property type="entry name" value="Sacchrp_dh_NADP-bd"/>
</dbReference>